<dbReference type="AlphaFoldDB" id="A0A2L2XDM5"/>
<protein>
    <submittedName>
        <fullName evidence="1">Serine kinase of the HPr protein</fullName>
    </submittedName>
</protein>
<accession>A0A2L2XDM5</accession>
<organism evidence="1 2">
    <name type="scientific">Desulfocucumis palustris</name>
    <dbReference type="NCBI Taxonomy" id="1898651"/>
    <lineage>
        <taxon>Bacteria</taxon>
        <taxon>Bacillati</taxon>
        <taxon>Bacillota</taxon>
        <taxon>Clostridia</taxon>
        <taxon>Eubacteriales</taxon>
        <taxon>Desulfocucumaceae</taxon>
        <taxon>Desulfocucumis</taxon>
    </lineage>
</organism>
<dbReference type="GO" id="GO:0016301">
    <property type="term" value="F:kinase activity"/>
    <property type="evidence" value="ECO:0007669"/>
    <property type="project" value="UniProtKB-KW"/>
</dbReference>
<dbReference type="RefSeq" id="WP_104372162.1">
    <property type="nucleotide sequence ID" value="NZ_BFAV01000121.1"/>
</dbReference>
<dbReference type="InterPro" id="IPR027417">
    <property type="entry name" value="P-loop_NTPase"/>
</dbReference>
<reference evidence="2" key="1">
    <citation type="submission" date="2018-02" db="EMBL/GenBank/DDBJ databases">
        <title>Genome sequence of Desulfocucumis palustris strain NAW-5.</title>
        <authorList>
            <person name="Watanabe M."/>
            <person name="Kojima H."/>
            <person name="Fukui M."/>
        </authorList>
    </citation>
    <scope>NUCLEOTIDE SEQUENCE [LARGE SCALE GENOMIC DNA]</scope>
    <source>
        <strain evidence="2">NAW-5</strain>
    </source>
</reference>
<dbReference type="SUPFAM" id="SSF53795">
    <property type="entry name" value="PEP carboxykinase-like"/>
    <property type="match status" value="1"/>
</dbReference>
<comment type="caution">
    <text evidence="1">The sequence shown here is derived from an EMBL/GenBank/DDBJ whole genome shotgun (WGS) entry which is preliminary data.</text>
</comment>
<gene>
    <name evidence="1" type="ORF">DCCM_2934</name>
</gene>
<keyword evidence="1" id="KW-0418">Kinase</keyword>
<evidence type="ECO:0000313" key="1">
    <source>
        <dbReference type="EMBL" id="GBF33823.1"/>
    </source>
</evidence>
<dbReference type="Gene3D" id="3.40.50.300">
    <property type="entry name" value="P-loop containing nucleotide triphosphate hydrolases"/>
    <property type="match status" value="1"/>
</dbReference>
<dbReference type="Proteomes" id="UP000239549">
    <property type="component" value="Unassembled WGS sequence"/>
</dbReference>
<keyword evidence="2" id="KW-1185">Reference proteome</keyword>
<dbReference type="OrthoDB" id="5430844at2"/>
<keyword evidence="1" id="KW-0808">Transferase</keyword>
<name>A0A2L2XDM5_9FIRM</name>
<sequence>MPLENQKNYYSHECRHNESGKSLGRYRYKVFGLHVASDILLPELLMAVNTHEPPEAIISIGGVPAGIADAIEKTESYQVSKNHFLFKVSGVGCYYVTNGNRIVVEPAEQAEEISVRLFLLGTAFGSLLMQRGMLPIHGSAVVSNSCCVVFTGVSGAGKSTLLAAFRERGYSFLTDDVAAVSVDADGVARGLSAYPQQKLWRDSADTIGIDTASLTPFYSRLNRDKFAVPVHKGFWQSSAPLVAIYEIGAEMCRNVTLKPLSGMDKLAVLISHTYRPWLIDGLGLKAAHLKLCVAIARQVAVSRLTRPEGVFSLEEQVHVVQQDMTRLFAGRMI</sequence>
<evidence type="ECO:0000313" key="2">
    <source>
        <dbReference type="Proteomes" id="UP000239549"/>
    </source>
</evidence>
<proteinExistence type="predicted"/>
<dbReference type="EMBL" id="BFAV01000121">
    <property type="protein sequence ID" value="GBF33823.1"/>
    <property type="molecule type" value="Genomic_DNA"/>
</dbReference>